<evidence type="ECO:0000313" key="3">
    <source>
        <dbReference type="EMBL" id="SDH60303.1"/>
    </source>
</evidence>
<reference evidence="3 4" key="1">
    <citation type="submission" date="2016-10" db="EMBL/GenBank/DDBJ databases">
        <authorList>
            <person name="de Groot N.N."/>
        </authorList>
    </citation>
    <scope>NUCLEOTIDE SEQUENCE [LARGE SCALE GENOMIC DNA]</scope>
    <source>
        <strain evidence="3 4">DSM 23142</strain>
    </source>
</reference>
<proteinExistence type="predicted"/>
<evidence type="ECO:0000256" key="2">
    <source>
        <dbReference type="SAM" id="Phobius"/>
    </source>
</evidence>
<feature type="transmembrane region" description="Helical" evidence="2">
    <location>
        <begin position="137"/>
        <end position="158"/>
    </location>
</feature>
<feature type="region of interest" description="Disordered" evidence="1">
    <location>
        <begin position="1"/>
        <end position="56"/>
    </location>
</feature>
<keyword evidence="2" id="KW-0812">Transmembrane</keyword>
<protein>
    <recommendedName>
        <fullName evidence="5">DUF4190 domain-containing protein</fullName>
    </recommendedName>
</protein>
<keyword evidence="4" id="KW-1185">Reference proteome</keyword>
<dbReference type="STRING" id="370764.SAMN04489810_3427"/>
<accession>A0A1G8DRJ9</accession>
<name>A0A1G8DRJ9_9MICO</name>
<dbReference type="RefSeq" id="WP_231917705.1">
    <property type="nucleotide sequence ID" value="NZ_LT629692.1"/>
</dbReference>
<evidence type="ECO:0008006" key="5">
    <source>
        <dbReference type="Google" id="ProtNLM"/>
    </source>
</evidence>
<dbReference type="EMBL" id="LT629692">
    <property type="protein sequence ID" value="SDH60303.1"/>
    <property type="molecule type" value="Genomic_DNA"/>
</dbReference>
<sequence length="167" mass="17684">MSDREPGTEPEDAEPKPSITQPKPPVVEPPSPDVAPVGAESGVPGRHRGGFERWPTAPVGVLPEELTVEGPSEDQPLVLWAPPEPRAPYRGLAAWSLGFAIAALVLSMFIGWAFPVGLAAIIAAIVALRRPLEPRGVAVWAIVLGAISVVYSAGWLMWAGTQVDLFV</sequence>
<dbReference type="Proteomes" id="UP000199009">
    <property type="component" value="Chromosome I"/>
</dbReference>
<feature type="compositionally biased region" description="Pro residues" evidence="1">
    <location>
        <begin position="22"/>
        <end position="33"/>
    </location>
</feature>
<evidence type="ECO:0000256" key="1">
    <source>
        <dbReference type="SAM" id="MobiDB-lite"/>
    </source>
</evidence>
<keyword evidence="2" id="KW-0472">Membrane</keyword>
<evidence type="ECO:0000313" key="4">
    <source>
        <dbReference type="Proteomes" id="UP000199009"/>
    </source>
</evidence>
<feature type="transmembrane region" description="Helical" evidence="2">
    <location>
        <begin position="92"/>
        <end position="125"/>
    </location>
</feature>
<keyword evidence="2" id="KW-1133">Transmembrane helix</keyword>
<organism evidence="3 4">
    <name type="scientific">Microbacterium pygmaeum</name>
    <dbReference type="NCBI Taxonomy" id="370764"/>
    <lineage>
        <taxon>Bacteria</taxon>
        <taxon>Bacillati</taxon>
        <taxon>Actinomycetota</taxon>
        <taxon>Actinomycetes</taxon>
        <taxon>Micrococcales</taxon>
        <taxon>Microbacteriaceae</taxon>
        <taxon>Microbacterium</taxon>
    </lineage>
</organism>
<gene>
    <name evidence="3" type="ORF">SAMN04489810_3427</name>
</gene>
<dbReference type="AlphaFoldDB" id="A0A1G8DRJ9"/>